<dbReference type="KEGG" id="lvs:LOKVESSMR4R_00682"/>
<evidence type="ECO:0000256" key="3">
    <source>
        <dbReference type="ARBA" id="ARBA00023237"/>
    </source>
</evidence>
<evidence type="ECO:0000256" key="1">
    <source>
        <dbReference type="ARBA" id="ARBA00004442"/>
    </source>
</evidence>
<evidence type="ECO:0000313" key="7">
    <source>
        <dbReference type="Proteomes" id="UP000195273"/>
    </source>
</evidence>
<dbReference type="InterPro" id="IPR006665">
    <property type="entry name" value="OmpA-like"/>
</dbReference>
<dbReference type="InterPro" id="IPR050330">
    <property type="entry name" value="Bact_OuterMem_StrucFunc"/>
</dbReference>
<dbReference type="CDD" id="cd07185">
    <property type="entry name" value="OmpA_C-like"/>
    <property type="match status" value="1"/>
</dbReference>
<name>A0A1Y0E940_9RHOB</name>
<dbReference type="PANTHER" id="PTHR30329">
    <property type="entry name" value="STATOR ELEMENT OF FLAGELLAR MOTOR COMPLEX"/>
    <property type="match status" value="1"/>
</dbReference>
<dbReference type="GO" id="GO:0009279">
    <property type="term" value="C:cell outer membrane"/>
    <property type="evidence" value="ECO:0007669"/>
    <property type="project" value="UniProtKB-SubCell"/>
</dbReference>
<dbReference type="PROSITE" id="PS51123">
    <property type="entry name" value="OMPA_2"/>
    <property type="match status" value="1"/>
</dbReference>
<dbReference type="SUPFAM" id="SSF103088">
    <property type="entry name" value="OmpA-like"/>
    <property type="match status" value="1"/>
</dbReference>
<dbReference type="Proteomes" id="UP000195273">
    <property type="component" value="Chromosome"/>
</dbReference>
<dbReference type="AlphaFoldDB" id="A0A1Y0E940"/>
<dbReference type="PANTHER" id="PTHR30329:SF21">
    <property type="entry name" value="LIPOPROTEIN YIAD-RELATED"/>
    <property type="match status" value="1"/>
</dbReference>
<dbReference type="InterPro" id="IPR006664">
    <property type="entry name" value="OMP_bac"/>
</dbReference>
<evidence type="ECO:0000256" key="4">
    <source>
        <dbReference type="PROSITE-ProRule" id="PRU00473"/>
    </source>
</evidence>
<dbReference type="EMBL" id="CP021431">
    <property type="protein sequence ID" value="ARU00018.1"/>
    <property type="molecule type" value="Genomic_DNA"/>
</dbReference>
<evidence type="ECO:0000256" key="2">
    <source>
        <dbReference type="ARBA" id="ARBA00023136"/>
    </source>
</evidence>
<dbReference type="PRINTS" id="PR01021">
    <property type="entry name" value="OMPADOMAIN"/>
</dbReference>
<dbReference type="Pfam" id="PF00691">
    <property type="entry name" value="OmpA"/>
    <property type="match status" value="1"/>
</dbReference>
<keyword evidence="3" id="KW-0998">Cell outer membrane</keyword>
<comment type="subcellular location">
    <subcellularLocation>
        <location evidence="1">Cell outer membrane</location>
    </subcellularLocation>
</comment>
<dbReference type="Gene3D" id="3.30.1330.60">
    <property type="entry name" value="OmpA-like domain"/>
    <property type="match status" value="1"/>
</dbReference>
<dbReference type="InterPro" id="IPR036737">
    <property type="entry name" value="OmpA-like_sf"/>
</dbReference>
<keyword evidence="6" id="KW-0449">Lipoprotein</keyword>
<protein>
    <submittedName>
        <fullName evidence="6">Outer membrane lipoprotein Omp16</fullName>
    </submittedName>
</protein>
<accession>A0A1Y0E940</accession>
<gene>
    <name evidence="6" type="ORF">LOKVESSMR4R_00682</name>
</gene>
<keyword evidence="2 4" id="KW-0472">Membrane</keyword>
<evidence type="ECO:0000259" key="5">
    <source>
        <dbReference type="PROSITE" id="PS51123"/>
    </source>
</evidence>
<dbReference type="STRING" id="1122181.GCA_000382265_01495"/>
<keyword evidence="7" id="KW-1185">Reference proteome</keyword>
<feature type="domain" description="OmpA-like" evidence="5">
    <location>
        <begin position="72"/>
        <end position="188"/>
    </location>
</feature>
<organism evidence="6 7">
    <name type="scientific">Yoonia vestfoldensis</name>
    <dbReference type="NCBI Taxonomy" id="245188"/>
    <lineage>
        <taxon>Bacteria</taxon>
        <taxon>Pseudomonadati</taxon>
        <taxon>Pseudomonadota</taxon>
        <taxon>Alphaproteobacteria</taxon>
        <taxon>Rhodobacterales</taxon>
        <taxon>Paracoccaceae</taxon>
        <taxon>Yoonia</taxon>
    </lineage>
</organism>
<evidence type="ECO:0000313" key="6">
    <source>
        <dbReference type="EMBL" id="ARU00018.1"/>
    </source>
</evidence>
<proteinExistence type="predicted"/>
<reference evidence="6 7" key="1">
    <citation type="submission" date="2017-05" db="EMBL/GenBank/DDBJ databases">
        <title>Genome Sequence of Loktanella vestfoldensis Strain SMR4r Isolated from a Culture of the Diatom Skeletonema marinoi.</title>
        <authorList>
            <person name="Topel M."/>
            <person name="Pinder M.I.M."/>
            <person name="Johansson O.N."/>
            <person name="Kourtchenko O."/>
            <person name="Godhe A."/>
            <person name="Clarke A.K."/>
        </authorList>
    </citation>
    <scope>NUCLEOTIDE SEQUENCE [LARGE SCALE GENOMIC DNA]</scope>
    <source>
        <strain evidence="6 7">SMR4r</strain>
    </source>
</reference>
<sequence length="227" mass="24560">MSWMNDWNATMKRHMITALVAATLAACGPSGSTSSSFFTEAGSDLDQGDFGNATMNNALVQTGQQDYTINLARRFNTEVTAMVNFAFDSAVLDASAQATLRQQADWIRQFPEVRFKVFGHTDLVGTAAYNRSLGLRRAQAVVAYLATQGISRDRLEAVVSFGATQPLIPTPEPERRNRRTVTEVSGFVETHPMLLDGKYAAVVIREYVASAVPDTTVQQGAISTGGG</sequence>